<evidence type="ECO:0000256" key="6">
    <source>
        <dbReference type="ARBA" id="ARBA00022970"/>
    </source>
</evidence>
<dbReference type="GO" id="GO:0043190">
    <property type="term" value="C:ATP-binding cassette (ABC) transporter complex"/>
    <property type="evidence" value="ECO:0007669"/>
    <property type="project" value="InterPro"/>
</dbReference>
<sequence>MFDLFSADKWLKLWTFKDTFIMGLSNTVKMSIFALIISLILGIIFGLMATSGKKFLEGISRVYVELIQNTPLILQLCFLYYGLAFSGKAIGIIETGIISLGVYHGAYMAEVVRAGIGAISKGQFEAAESQGFGYIGKMYHIILPQSIKIILPPMVNQVVNLIKNTSCLYIIGGADLISMTYSFVTGASTGGAYAPAYLVCGLLFFIICFPLSTMASLWEKSLKMRDLKTVDVGDTINEGMVTK</sequence>
<keyword evidence="8 9" id="KW-0472">Membrane</keyword>
<dbReference type="EMBL" id="FQXM01000011">
    <property type="protein sequence ID" value="SHH72597.1"/>
    <property type="molecule type" value="Genomic_DNA"/>
</dbReference>
<evidence type="ECO:0000256" key="5">
    <source>
        <dbReference type="ARBA" id="ARBA00022692"/>
    </source>
</evidence>
<evidence type="ECO:0000256" key="3">
    <source>
        <dbReference type="ARBA" id="ARBA00022448"/>
    </source>
</evidence>
<feature type="transmembrane region" description="Helical" evidence="9">
    <location>
        <begin position="62"/>
        <end position="83"/>
    </location>
</feature>
<name>A0A1M5VBJ4_9CLOT</name>
<evidence type="ECO:0000256" key="7">
    <source>
        <dbReference type="ARBA" id="ARBA00022989"/>
    </source>
</evidence>
<evidence type="ECO:0000256" key="9">
    <source>
        <dbReference type="RuleBase" id="RU363032"/>
    </source>
</evidence>
<dbReference type="GO" id="GO:0006865">
    <property type="term" value="P:amino acid transport"/>
    <property type="evidence" value="ECO:0007669"/>
    <property type="project" value="UniProtKB-KW"/>
</dbReference>
<keyword evidence="5 9" id="KW-0812">Transmembrane</keyword>
<dbReference type="OrthoDB" id="9787841at2"/>
<feature type="domain" description="ABC transmembrane type-1" evidence="10">
    <location>
        <begin position="24"/>
        <end position="215"/>
    </location>
</feature>
<keyword evidence="12" id="KW-1185">Reference proteome</keyword>
<keyword evidence="4" id="KW-1003">Cell membrane</keyword>
<dbReference type="SUPFAM" id="SSF161098">
    <property type="entry name" value="MetI-like"/>
    <property type="match status" value="1"/>
</dbReference>
<dbReference type="Proteomes" id="UP000184447">
    <property type="component" value="Unassembled WGS sequence"/>
</dbReference>
<dbReference type="GO" id="GO:0022857">
    <property type="term" value="F:transmembrane transporter activity"/>
    <property type="evidence" value="ECO:0007669"/>
    <property type="project" value="InterPro"/>
</dbReference>
<dbReference type="Gene3D" id="1.10.3720.10">
    <property type="entry name" value="MetI-like"/>
    <property type="match status" value="1"/>
</dbReference>
<dbReference type="InterPro" id="IPR010065">
    <property type="entry name" value="AA_ABC_transptr_permease_3TM"/>
</dbReference>
<dbReference type="STRING" id="1121316.SAMN02745207_02185"/>
<dbReference type="PROSITE" id="PS50928">
    <property type="entry name" value="ABC_TM1"/>
    <property type="match status" value="1"/>
</dbReference>
<dbReference type="InterPro" id="IPR035906">
    <property type="entry name" value="MetI-like_sf"/>
</dbReference>
<evidence type="ECO:0000313" key="11">
    <source>
        <dbReference type="EMBL" id="SHH72597.1"/>
    </source>
</evidence>
<protein>
    <submittedName>
        <fullName evidence="11">Putative glutamine transport system permease protein</fullName>
    </submittedName>
</protein>
<dbReference type="PANTHER" id="PTHR30614">
    <property type="entry name" value="MEMBRANE COMPONENT OF AMINO ACID ABC TRANSPORTER"/>
    <property type="match status" value="1"/>
</dbReference>
<evidence type="ECO:0000256" key="1">
    <source>
        <dbReference type="ARBA" id="ARBA00004651"/>
    </source>
</evidence>
<dbReference type="NCBIfam" id="TIGR01726">
    <property type="entry name" value="HEQRo_perm_3TM"/>
    <property type="match status" value="1"/>
</dbReference>
<dbReference type="AlphaFoldDB" id="A0A1M5VBJ4"/>
<organism evidence="11 12">
    <name type="scientific">Clostridium grantii DSM 8605</name>
    <dbReference type="NCBI Taxonomy" id="1121316"/>
    <lineage>
        <taxon>Bacteria</taxon>
        <taxon>Bacillati</taxon>
        <taxon>Bacillota</taxon>
        <taxon>Clostridia</taxon>
        <taxon>Eubacteriales</taxon>
        <taxon>Clostridiaceae</taxon>
        <taxon>Clostridium</taxon>
    </lineage>
</organism>
<evidence type="ECO:0000256" key="4">
    <source>
        <dbReference type="ARBA" id="ARBA00022475"/>
    </source>
</evidence>
<evidence type="ECO:0000259" key="10">
    <source>
        <dbReference type="PROSITE" id="PS50928"/>
    </source>
</evidence>
<dbReference type="InterPro" id="IPR043429">
    <property type="entry name" value="ArtM/GltK/GlnP/TcyL/YhdX-like"/>
</dbReference>
<gene>
    <name evidence="11" type="ORF">SAMN02745207_02185</name>
</gene>
<keyword evidence="7 9" id="KW-1133">Transmembrane helix</keyword>
<dbReference type="Pfam" id="PF00528">
    <property type="entry name" value="BPD_transp_1"/>
    <property type="match status" value="1"/>
</dbReference>
<comment type="similarity">
    <text evidence="2">Belongs to the binding-protein-dependent transport system permease family. HisMQ subfamily.</text>
</comment>
<reference evidence="11 12" key="1">
    <citation type="submission" date="2016-11" db="EMBL/GenBank/DDBJ databases">
        <authorList>
            <person name="Jaros S."/>
            <person name="Januszkiewicz K."/>
            <person name="Wedrychowicz H."/>
        </authorList>
    </citation>
    <scope>NUCLEOTIDE SEQUENCE [LARGE SCALE GENOMIC DNA]</scope>
    <source>
        <strain evidence="11 12">DSM 8605</strain>
    </source>
</reference>
<keyword evidence="6" id="KW-0029">Amino-acid transport</keyword>
<dbReference type="InterPro" id="IPR000515">
    <property type="entry name" value="MetI-like"/>
</dbReference>
<feature type="transmembrane region" description="Helical" evidence="9">
    <location>
        <begin position="89"/>
        <end position="109"/>
    </location>
</feature>
<evidence type="ECO:0000313" key="12">
    <source>
        <dbReference type="Proteomes" id="UP000184447"/>
    </source>
</evidence>
<feature type="transmembrane region" description="Helical" evidence="9">
    <location>
        <begin position="30"/>
        <end position="50"/>
    </location>
</feature>
<dbReference type="PANTHER" id="PTHR30614:SF20">
    <property type="entry name" value="GLUTAMINE TRANSPORT SYSTEM PERMEASE PROTEIN GLNP"/>
    <property type="match status" value="1"/>
</dbReference>
<accession>A0A1M5VBJ4</accession>
<dbReference type="CDD" id="cd06261">
    <property type="entry name" value="TM_PBP2"/>
    <property type="match status" value="1"/>
</dbReference>
<comment type="subcellular location">
    <subcellularLocation>
        <location evidence="1 9">Cell membrane</location>
        <topology evidence="1 9">Multi-pass membrane protein</topology>
    </subcellularLocation>
</comment>
<dbReference type="RefSeq" id="WP_073338467.1">
    <property type="nucleotide sequence ID" value="NZ_FQXM01000011.1"/>
</dbReference>
<feature type="transmembrane region" description="Helical" evidence="9">
    <location>
        <begin position="196"/>
        <end position="218"/>
    </location>
</feature>
<evidence type="ECO:0000256" key="8">
    <source>
        <dbReference type="ARBA" id="ARBA00023136"/>
    </source>
</evidence>
<proteinExistence type="inferred from homology"/>
<feature type="transmembrane region" description="Helical" evidence="9">
    <location>
        <begin position="167"/>
        <end position="184"/>
    </location>
</feature>
<keyword evidence="3 9" id="KW-0813">Transport</keyword>
<evidence type="ECO:0000256" key="2">
    <source>
        <dbReference type="ARBA" id="ARBA00010072"/>
    </source>
</evidence>